<dbReference type="Pfam" id="PF07693">
    <property type="entry name" value="KAP_NTPase"/>
    <property type="match status" value="1"/>
</dbReference>
<keyword evidence="4" id="KW-1185">Reference proteome</keyword>
<name>A0A559IWP3_9BACL</name>
<evidence type="ECO:0000259" key="2">
    <source>
        <dbReference type="Pfam" id="PF07693"/>
    </source>
</evidence>
<dbReference type="InterPro" id="IPR011646">
    <property type="entry name" value="KAP_P-loop"/>
</dbReference>
<dbReference type="InterPro" id="IPR027417">
    <property type="entry name" value="P-loop_NTPase"/>
</dbReference>
<dbReference type="EMBL" id="VNJK01000001">
    <property type="protein sequence ID" value="TVX92047.1"/>
    <property type="molecule type" value="Genomic_DNA"/>
</dbReference>
<evidence type="ECO:0000256" key="1">
    <source>
        <dbReference type="SAM" id="Phobius"/>
    </source>
</evidence>
<dbReference type="RefSeq" id="WP_144987122.1">
    <property type="nucleotide sequence ID" value="NZ_VNJK01000001.1"/>
</dbReference>
<evidence type="ECO:0000313" key="3">
    <source>
        <dbReference type="EMBL" id="TVX92047.1"/>
    </source>
</evidence>
<dbReference type="OrthoDB" id="88903at2"/>
<sequence>MEKLPVILDREINDPSLDAFGHRHYAIALKHIVENNKPPFSVGLLGNWGVGKSTIKELYLHELQDDLDRKKAVLPITFNAWRYGGENVKRALLRHVYITLGGREDELKDKMYHQISEVVLKPRAWKEIISEFYQRYLWYPSQMIFITLVIVFLFSYFSKGVNDPLIQAGLGAVLSIVFTAIARFALSANGMVIPRYSNVTKVYPPTVNTEQYADFLIEQLHVFKKSTDGKLVDRIIVFVDDLDRLSSEEMIEGLDAVRIFMEIPKEKLPEQLGIVFVLSCDEEKISYALSNKRNSEYLPASVSNKKDARRYLDRIFQFRLEILPFPKRDLRTYAQEKLLSAMPEFRKELESKGIQLSNIVDRLIHPAVQSPRNALQLVNMFMQSWWIAKKREFEGSNTNITGGLSEGNVTNHPEALAVVCALRVDFHYFYEDLLEDHNLVDAFTRTFIHNLNDGYNLSERSKRILGRYREEGEENEKYKLKEEYYSLRQYLRYVQGIRLPNYLQPIILLSQDKVSRKIGNNRLVYESLINGDSTAIFDEFSLSIDPTKTLPIEFMGAVNEIIEDLQNETDLYIINSSITLGEISSKFPVENFYTAIGFLCNSLINFPDIRWKLGLDNINEIYDRASTDQKAIITDIFIDEFIKTEDVITFKLKSGQFPTIEELTEIINTAVEMILKAKFIDNVRFKGESRFFAWLKLRRYSNNRKEDNVSYTILENWVEKYPELLEKIGIDYLDEGIRKLGQGTELNNSKFVESFNLVVNREWLLGEESKNKIWLLLTKGIKVKQEYISMCVLEQVTNKLIFSSEMQYNDFLYSVLERVISHEKNQEEWALNNYEKFIALIIELIQVPFQIFDDNYDLIAELTDYWKNREGKAQFTIQFANIIRMKDEYQFNKILKKIIGLLPNEVHEDYIKYIGDNYLNLSIENQKLVVDYYNGLTTTTSIDNEMVRSFGVLLKKIDYEATQESNLNILLSSLFSRLHEWSNYNEYTTKLLPSISHLIGFTNISNIGFAIQTLFTSSTTMNNFEVYNILSSSMIDKMPKESNALSPYDPEEIFNSAHSVISRAYNYNNLNMIHALELINSMVKSAVISNDYDEKVMELALLYWENGYKEETKEIIANNTFLPTKEQYYQIISSTNTGELSERKVLQGLLDKLSSHVENEMFIAVSLDIIKELSRDVIEMWVKANSGKEELLIEILKNGGLNNEQLKIVTLMILKRLKPENQKLVHNLIHESIAIFEKEKEKDGAFKVIFERRNNINNLFLEESMINLYETLLLCLIKTSSISLKRSFADWLFETKAGLFLRNIGKYKTNNVDIEILLEVFKNSRSLKKMYNSKEGA</sequence>
<feature type="transmembrane region" description="Helical" evidence="1">
    <location>
        <begin position="136"/>
        <end position="158"/>
    </location>
</feature>
<proteinExistence type="predicted"/>
<evidence type="ECO:0000313" key="4">
    <source>
        <dbReference type="Proteomes" id="UP000318102"/>
    </source>
</evidence>
<accession>A0A559IWP3</accession>
<gene>
    <name evidence="3" type="ORF">FPZ44_02640</name>
</gene>
<dbReference type="Gene3D" id="3.40.50.300">
    <property type="entry name" value="P-loop containing nucleotide triphosphate hydrolases"/>
    <property type="match status" value="1"/>
</dbReference>
<organism evidence="3 4">
    <name type="scientific">Paenibacillus agilis</name>
    <dbReference type="NCBI Taxonomy" id="3020863"/>
    <lineage>
        <taxon>Bacteria</taxon>
        <taxon>Bacillati</taxon>
        <taxon>Bacillota</taxon>
        <taxon>Bacilli</taxon>
        <taxon>Bacillales</taxon>
        <taxon>Paenibacillaceae</taxon>
        <taxon>Paenibacillus</taxon>
    </lineage>
</organism>
<protein>
    <recommendedName>
        <fullName evidence="2">KAP NTPase domain-containing protein</fullName>
    </recommendedName>
</protein>
<comment type="caution">
    <text evidence="3">The sequence shown here is derived from an EMBL/GenBank/DDBJ whole genome shotgun (WGS) entry which is preliminary data.</text>
</comment>
<dbReference type="SUPFAM" id="SSF52540">
    <property type="entry name" value="P-loop containing nucleoside triphosphate hydrolases"/>
    <property type="match status" value="1"/>
</dbReference>
<keyword evidence="1" id="KW-0812">Transmembrane</keyword>
<keyword evidence="1" id="KW-0472">Membrane</keyword>
<feature type="transmembrane region" description="Helical" evidence="1">
    <location>
        <begin position="164"/>
        <end position="186"/>
    </location>
</feature>
<dbReference type="Proteomes" id="UP000318102">
    <property type="component" value="Unassembled WGS sequence"/>
</dbReference>
<reference evidence="3 4" key="1">
    <citation type="submission" date="2019-07" db="EMBL/GenBank/DDBJ databases">
        <authorList>
            <person name="Kim J."/>
        </authorList>
    </citation>
    <scope>NUCLEOTIDE SEQUENCE [LARGE SCALE GENOMIC DNA]</scope>
    <source>
        <strain evidence="3 4">N4</strain>
    </source>
</reference>
<feature type="domain" description="KAP NTPase" evidence="2">
    <location>
        <begin position="28"/>
        <end position="382"/>
    </location>
</feature>
<keyword evidence="1" id="KW-1133">Transmembrane helix</keyword>